<dbReference type="Proteomes" id="UP000503447">
    <property type="component" value="Chromosome"/>
</dbReference>
<dbReference type="AlphaFoldDB" id="A0A6M5YQ35"/>
<sequence>MKRSPRTPIANPMQSARRDRNRCAVAKCDGVTLAFNVGHSLRE</sequence>
<name>A0A6M5YQ35_9BACT</name>
<accession>A0A6M5YQ35</accession>
<gene>
    <name evidence="1" type="ORF">FTUN_3649</name>
</gene>
<keyword evidence="2" id="KW-1185">Reference proteome</keyword>
<organism evidence="1 2">
    <name type="scientific">Frigoriglobus tundricola</name>
    <dbReference type="NCBI Taxonomy" id="2774151"/>
    <lineage>
        <taxon>Bacteria</taxon>
        <taxon>Pseudomonadati</taxon>
        <taxon>Planctomycetota</taxon>
        <taxon>Planctomycetia</taxon>
        <taxon>Gemmatales</taxon>
        <taxon>Gemmataceae</taxon>
        <taxon>Frigoriglobus</taxon>
    </lineage>
</organism>
<protein>
    <submittedName>
        <fullName evidence="1">Uncharacterized protein</fullName>
    </submittedName>
</protein>
<dbReference type="EMBL" id="CP053452">
    <property type="protein sequence ID" value="QJW96095.1"/>
    <property type="molecule type" value="Genomic_DNA"/>
</dbReference>
<proteinExistence type="predicted"/>
<evidence type="ECO:0000313" key="1">
    <source>
        <dbReference type="EMBL" id="QJW96095.1"/>
    </source>
</evidence>
<reference evidence="2" key="1">
    <citation type="submission" date="2020-05" db="EMBL/GenBank/DDBJ databases">
        <title>Frigoriglobus tundricola gen. nov., sp. nov., a psychrotolerant cellulolytic planctomycete of the family Gemmataceae with two divergent copies of 16S rRNA gene.</title>
        <authorList>
            <person name="Kulichevskaya I.S."/>
            <person name="Ivanova A.A."/>
            <person name="Naumoff D.G."/>
            <person name="Beletsky A.V."/>
            <person name="Rijpstra W.I.C."/>
            <person name="Sinninghe Damste J.S."/>
            <person name="Mardanov A.V."/>
            <person name="Ravin N.V."/>
            <person name="Dedysh S.N."/>
        </authorList>
    </citation>
    <scope>NUCLEOTIDE SEQUENCE [LARGE SCALE GENOMIC DNA]</scope>
    <source>
        <strain evidence="2">PL17</strain>
    </source>
</reference>
<evidence type="ECO:0000313" key="2">
    <source>
        <dbReference type="Proteomes" id="UP000503447"/>
    </source>
</evidence>
<dbReference type="KEGG" id="ftj:FTUN_3649"/>